<dbReference type="FunFam" id="4.10.280.10:FF:000050">
    <property type="entry name" value="Basic helix-loop-helix transcription factor"/>
    <property type="match status" value="1"/>
</dbReference>
<accession>A0A199UE71</accession>
<dbReference type="PANTHER" id="PTHR11969">
    <property type="entry name" value="MAX DIMERIZATION, MAD"/>
    <property type="match status" value="1"/>
</dbReference>
<dbReference type="Pfam" id="PF00010">
    <property type="entry name" value="HLH"/>
    <property type="match status" value="1"/>
</dbReference>
<evidence type="ECO:0000256" key="4">
    <source>
        <dbReference type="ARBA" id="ARBA00023125"/>
    </source>
</evidence>
<reference evidence="8 9" key="1">
    <citation type="journal article" date="2016" name="DNA Res.">
        <title>The draft genome of MD-2 pineapple using hybrid error correction of long reads.</title>
        <authorList>
            <person name="Redwan R.M."/>
            <person name="Saidin A."/>
            <person name="Kumar S.V."/>
        </authorList>
    </citation>
    <scope>NUCLEOTIDE SEQUENCE [LARGE SCALE GENOMIC DNA]</scope>
    <source>
        <strain evidence="9">cv. MD2</strain>
        <tissue evidence="8">Leaf</tissue>
    </source>
</reference>
<proteinExistence type="inferred from homology"/>
<keyword evidence="3" id="KW-0805">Transcription regulation</keyword>
<evidence type="ECO:0000256" key="2">
    <source>
        <dbReference type="ARBA" id="ARBA00005510"/>
    </source>
</evidence>
<keyword evidence="5" id="KW-0804">Transcription</keyword>
<dbReference type="STRING" id="4615.A0A199UE71"/>
<sequence length="319" mass="35689">MALEAVVFPQDIFGYNCKELYTNMGGIWGNDLANMVVVEEMEMSECEMGGWVGENWNPSSSSLVQNLDEWEINSSSAEVWGVAVEVEGEEAMKAVDGRRKRRRTRSVKNMEEVESQRMTHIAVERNRRRQMNEYLAILRSLMPPSYVQRGDQASIVGGAINYVKELEQLLQSLEVQKRLKQVQTDSTSLASPFANFFAFPQYSSFSGRGGSSGGGSSNSGTVTDNQSAVADIEVTVVESHVNLKVLSKRQPKQLLKMVAGLQNLRFIPLHLNVTTVDDMVLYSFSLKVEDDCHFTSVDEIATTVYQMIGRIEEDAKFSK</sequence>
<organism evidence="8 9">
    <name type="scientific">Ananas comosus</name>
    <name type="common">Pineapple</name>
    <name type="synonym">Ananas ananas</name>
    <dbReference type="NCBI Taxonomy" id="4615"/>
    <lineage>
        <taxon>Eukaryota</taxon>
        <taxon>Viridiplantae</taxon>
        <taxon>Streptophyta</taxon>
        <taxon>Embryophyta</taxon>
        <taxon>Tracheophyta</taxon>
        <taxon>Spermatophyta</taxon>
        <taxon>Magnoliopsida</taxon>
        <taxon>Liliopsida</taxon>
        <taxon>Poales</taxon>
        <taxon>Bromeliaceae</taxon>
        <taxon>Bromelioideae</taxon>
        <taxon>Ananas</taxon>
    </lineage>
</organism>
<gene>
    <name evidence="8" type="ORF">ACMD2_19040</name>
</gene>
<dbReference type="EMBL" id="LSRQ01008422">
    <property type="protein sequence ID" value="OAY62860.1"/>
    <property type="molecule type" value="Genomic_DNA"/>
</dbReference>
<evidence type="ECO:0000256" key="3">
    <source>
        <dbReference type="ARBA" id="ARBA00023015"/>
    </source>
</evidence>
<evidence type="ECO:0000256" key="6">
    <source>
        <dbReference type="ARBA" id="ARBA00023242"/>
    </source>
</evidence>
<evidence type="ECO:0000256" key="5">
    <source>
        <dbReference type="ARBA" id="ARBA00023163"/>
    </source>
</evidence>
<dbReference type="CDD" id="cd11448">
    <property type="entry name" value="bHLH_AtFAMA_like"/>
    <property type="match status" value="1"/>
</dbReference>
<feature type="domain" description="BHLH" evidence="7">
    <location>
        <begin position="115"/>
        <end position="166"/>
    </location>
</feature>
<evidence type="ECO:0000313" key="8">
    <source>
        <dbReference type="EMBL" id="OAY62860.1"/>
    </source>
</evidence>
<keyword evidence="4" id="KW-0238">DNA-binding</keyword>
<dbReference type="GO" id="GO:0005634">
    <property type="term" value="C:nucleus"/>
    <property type="evidence" value="ECO:0007669"/>
    <property type="project" value="UniProtKB-SubCell"/>
</dbReference>
<comment type="caution">
    <text evidence="8">The sequence shown here is derived from an EMBL/GenBank/DDBJ whole genome shotgun (WGS) entry which is preliminary data.</text>
</comment>
<dbReference type="GO" id="GO:0000978">
    <property type="term" value="F:RNA polymerase II cis-regulatory region sequence-specific DNA binding"/>
    <property type="evidence" value="ECO:0007669"/>
    <property type="project" value="TreeGrafter"/>
</dbReference>
<protein>
    <submittedName>
        <fullName evidence="8">Transcription factor bHLH96</fullName>
    </submittedName>
</protein>
<dbReference type="Proteomes" id="UP000092600">
    <property type="component" value="Unassembled WGS sequence"/>
</dbReference>
<dbReference type="GO" id="GO:0000981">
    <property type="term" value="F:DNA-binding transcription factor activity, RNA polymerase II-specific"/>
    <property type="evidence" value="ECO:0007669"/>
    <property type="project" value="TreeGrafter"/>
</dbReference>
<evidence type="ECO:0000313" key="9">
    <source>
        <dbReference type="Proteomes" id="UP000092600"/>
    </source>
</evidence>
<dbReference type="AlphaFoldDB" id="A0A199UE71"/>
<keyword evidence="6" id="KW-0539">Nucleus</keyword>
<comment type="similarity">
    <text evidence="2">Belongs to the bHLH protein family.</text>
</comment>
<name>A0A199UE71_ANACO</name>
<dbReference type="SUPFAM" id="SSF47459">
    <property type="entry name" value="HLH, helix-loop-helix DNA-binding domain"/>
    <property type="match status" value="1"/>
</dbReference>
<dbReference type="InterPro" id="IPR036638">
    <property type="entry name" value="HLH_DNA-bd_sf"/>
</dbReference>
<dbReference type="Gene3D" id="4.10.280.10">
    <property type="entry name" value="Helix-loop-helix DNA-binding domain"/>
    <property type="match status" value="1"/>
</dbReference>
<dbReference type="PROSITE" id="PS50888">
    <property type="entry name" value="BHLH"/>
    <property type="match status" value="1"/>
</dbReference>
<dbReference type="InterPro" id="IPR011598">
    <property type="entry name" value="bHLH_dom"/>
</dbReference>
<dbReference type="GO" id="GO:0046983">
    <property type="term" value="F:protein dimerization activity"/>
    <property type="evidence" value="ECO:0007669"/>
    <property type="project" value="InterPro"/>
</dbReference>
<comment type="subcellular location">
    <subcellularLocation>
        <location evidence="1">Nucleus</location>
    </subcellularLocation>
</comment>
<evidence type="ECO:0000256" key="1">
    <source>
        <dbReference type="ARBA" id="ARBA00004123"/>
    </source>
</evidence>
<dbReference type="SMART" id="SM00353">
    <property type="entry name" value="HLH"/>
    <property type="match status" value="1"/>
</dbReference>
<evidence type="ECO:0000259" key="7">
    <source>
        <dbReference type="PROSITE" id="PS50888"/>
    </source>
</evidence>
<dbReference type="PANTHER" id="PTHR11969:SF54">
    <property type="entry name" value="MAD-LIKE PROTEIN 1"/>
    <property type="match status" value="1"/>
</dbReference>